<gene>
    <name evidence="6" type="ORF">G6N76_12845</name>
</gene>
<dbReference type="InterPro" id="IPR020449">
    <property type="entry name" value="Tscrpt_reg_AraC-type_HTH"/>
</dbReference>
<dbReference type="SUPFAM" id="SSF46689">
    <property type="entry name" value="Homeodomain-like"/>
    <property type="match status" value="2"/>
</dbReference>
<dbReference type="SMART" id="SM00342">
    <property type="entry name" value="HTH_ARAC"/>
    <property type="match status" value="1"/>
</dbReference>
<sequence length="293" mass="31984">MQHSGNGLLDRLAGLPVPDGEGLERSCRPADAIRSGIDTHGIERIEAQFSGNGFAPHRHDTYALGLTISGVQAFSYRGETRFSLPGNIIVLHPDEVHDGAAGTDDGLRYRMMYIPPELIRDASDEPSATLPFVSTPVLSDSRLARALAEALADLDHAPDGLVLSDLLTRIADGLGRHAGSRQTVSAKAERAVARACAYLRENCAEQVSSEELETLTDLNRYSLARQFRLVTGTSPHRYLTMRRLERAKGLMSSGMPIAEAAYDAGFADQSHFTRHFKNCYGMTPGHWLTLLRA</sequence>
<protein>
    <submittedName>
        <fullName evidence="6">AraC family transcriptional regulator</fullName>
    </submittedName>
</protein>
<dbReference type="PANTHER" id="PTHR46796:SF2">
    <property type="entry name" value="TRANSCRIPTIONAL REGULATORY PROTEIN"/>
    <property type="match status" value="1"/>
</dbReference>
<dbReference type="InterPro" id="IPR003313">
    <property type="entry name" value="AraC-bd"/>
</dbReference>
<keyword evidence="1" id="KW-0805">Transcription regulation</keyword>
<dbReference type="SUPFAM" id="SSF51215">
    <property type="entry name" value="Regulatory protein AraC"/>
    <property type="match status" value="1"/>
</dbReference>
<evidence type="ECO:0000259" key="5">
    <source>
        <dbReference type="PROSITE" id="PS01124"/>
    </source>
</evidence>
<evidence type="ECO:0000256" key="2">
    <source>
        <dbReference type="ARBA" id="ARBA00023125"/>
    </source>
</evidence>
<dbReference type="Gene3D" id="1.10.10.60">
    <property type="entry name" value="Homeodomain-like"/>
    <property type="match status" value="1"/>
</dbReference>
<keyword evidence="7" id="KW-1185">Reference proteome</keyword>
<dbReference type="InterPro" id="IPR018062">
    <property type="entry name" value="HTH_AraC-typ_CS"/>
</dbReference>
<dbReference type="PROSITE" id="PS00041">
    <property type="entry name" value="HTH_ARAC_FAMILY_1"/>
    <property type="match status" value="1"/>
</dbReference>
<dbReference type="GO" id="GO:0003700">
    <property type="term" value="F:DNA-binding transcription factor activity"/>
    <property type="evidence" value="ECO:0007669"/>
    <property type="project" value="InterPro"/>
</dbReference>
<dbReference type="InterPro" id="IPR037923">
    <property type="entry name" value="HTH-like"/>
</dbReference>
<dbReference type="InterPro" id="IPR050204">
    <property type="entry name" value="AraC_XylS_family_regulators"/>
</dbReference>
<dbReference type="GO" id="GO:0043565">
    <property type="term" value="F:sequence-specific DNA binding"/>
    <property type="evidence" value="ECO:0007669"/>
    <property type="project" value="InterPro"/>
</dbReference>
<dbReference type="PRINTS" id="PR00032">
    <property type="entry name" value="HTHARAC"/>
</dbReference>
<dbReference type="Pfam" id="PF02311">
    <property type="entry name" value="AraC_binding"/>
    <property type="match status" value="1"/>
</dbReference>
<dbReference type="PROSITE" id="PS01124">
    <property type="entry name" value="HTH_ARAC_FAMILY_2"/>
    <property type="match status" value="1"/>
</dbReference>
<comment type="caution">
    <text evidence="6">The sequence shown here is derived from an EMBL/GenBank/DDBJ whole genome shotgun (WGS) entry which is preliminary data.</text>
</comment>
<dbReference type="InterPro" id="IPR018060">
    <property type="entry name" value="HTH_AraC"/>
</dbReference>
<dbReference type="PANTHER" id="PTHR46796">
    <property type="entry name" value="HTH-TYPE TRANSCRIPTIONAL ACTIVATOR RHAS-RELATED"/>
    <property type="match status" value="1"/>
</dbReference>
<organism evidence="6 7">
    <name type="scientific">Rhizobium daejeonense</name>
    <dbReference type="NCBI Taxonomy" id="240521"/>
    <lineage>
        <taxon>Bacteria</taxon>
        <taxon>Pseudomonadati</taxon>
        <taxon>Pseudomonadota</taxon>
        <taxon>Alphaproteobacteria</taxon>
        <taxon>Hyphomicrobiales</taxon>
        <taxon>Rhizobiaceae</taxon>
        <taxon>Rhizobium/Agrobacterium group</taxon>
        <taxon>Rhizobium</taxon>
    </lineage>
</organism>
<evidence type="ECO:0000256" key="3">
    <source>
        <dbReference type="ARBA" id="ARBA00023159"/>
    </source>
</evidence>
<evidence type="ECO:0000313" key="6">
    <source>
        <dbReference type="EMBL" id="NGO64554.1"/>
    </source>
</evidence>
<evidence type="ECO:0000256" key="4">
    <source>
        <dbReference type="ARBA" id="ARBA00023163"/>
    </source>
</evidence>
<reference evidence="6 7" key="1">
    <citation type="submission" date="2020-02" db="EMBL/GenBank/DDBJ databases">
        <title>Genome sequence of the type strain CCBAU10050 of Rhizobium daejeonense.</title>
        <authorList>
            <person name="Gao J."/>
            <person name="Sun J."/>
        </authorList>
    </citation>
    <scope>NUCLEOTIDE SEQUENCE [LARGE SCALE GENOMIC DNA]</scope>
    <source>
        <strain evidence="6 7">CCBAU10050</strain>
    </source>
</reference>
<keyword evidence="2" id="KW-0238">DNA-binding</keyword>
<keyword evidence="4" id="KW-0804">Transcription</keyword>
<proteinExistence type="predicted"/>
<dbReference type="AlphaFoldDB" id="A0A6M1RS95"/>
<dbReference type="Pfam" id="PF12833">
    <property type="entry name" value="HTH_18"/>
    <property type="match status" value="1"/>
</dbReference>
<dbReference type="RefSeq" id="WP_163904712.1">
    <property type="nucleotide sequence ID" value="NZ_CP048427.1"/>
</dbReference>
<name>A0A6M1RS95_9HYPH</name>
<accession>A0A6M1RS95</accession>
<dbReference type="EMBL" id="JAAKZH010000003">
    <property type="protein sequence ID" value="NGO64554.1"/>
    <property type="molecule type" value="Genomic_DNA"/>
</dbReference>
<feature type="domain" description="HTH araC/xylS-type" evidence="5">
    <location>
        <begin position="193"/>
        <end position="290"/>
    </location>
</feature>
<dbReference type="Proteomes" id="UP000477849">
    <property type="component" value="Unassembled WGS sequence"/>
</dbReference>
<keyword evidence="3" id="KW-0010">Activator</keyword>
<dbReference type="InterPro" id="IPR009057">
    <property type="entry name" value="Homeodomain-like_sf"/>
</dbReference>
<evidence type="ECO:0000256" key="1">
    <source>
        <dbReference type="ARBA" id="ARBA00023015"/>
    </source>
</evidence>
<evidence type="ECO:0000313" key="7">
    <source>
        <dbReference type="Proteomes" id="UP000477849"/>
    </source>
</evidence>